<protein>
    <submittedName>
        <fullName evidence="1">Uncharacterized protein</fullName>
    </submittedName>
</protein>
<proteinExistence type="predicted"/>
<sequence length="161" mass="17692">MMARVRVTIQSLDERYVAIPSTSTISGDFQAIYDEFLLTSLPLVLCPTVMAVVQVTIHPPGETEAAIPSTSGGPGDVSDYFRRVITLQATISGEVSRFKRFPMTFQTSLPLVLFSRYFLFHIPPLFSDDVGTVNGGNISSAVVEDNGSGKLLEFNIFVYYL</sequence>
<reference evidence="1 2" key="1">
    <citation type="submission" date="2022-01" db="EMBL/GenBank/DDBJ databases">
        <authorList>
            <person name="Xiong W."/>
            <person name="Schranz E."/>
        </authorList>
    </citation>
    <scope>NUCLEOTIDE SEQUENCE [LARGE SCALE GENOMIC DNA]</scope>
</reference>
<accession>A0AAU9MUY0</accession>
<name>A0AAU9MUY0_9ASTR</name>
<organism evidence="1 2">
    <name type="scientific">Lactuca virosa</name>
    <dbReference type="NCBI Taxonomy" id="75947"/>
    <lineage>
        <taxon>Eukaryota</taxon>
        <taxon>Viridiplantae</taxon>
        <taxon>Streptophyta</taxon>
        <taxon>Embryophyta</taxon>
        <taxon>Tracheophyta</taxon>
        <taxon>Spermatophyta</taxon>
        <taxon>Magnoliopsida</taxon>
        <taxon>eudicotyledons</taxon>
        <taxon>Gunneridae</taxon>
        <taxon>Pentapetalae</taxon>
        <taxon>asterids</taxon>
        <taxon>campanulids</taxon>
        <taxon>Asterales</taxon>
        <taxon>Asteraceae</taxon>
        <taxon>Cichorioideae</taxon>
        <taxon>Cichorieae</taxon>
        <taxon>Lactucinae</taxon>
        <taxon>Lactuca</taxon>
    </lineage>
</organism>
<keyword evidence="2" id="KW-1185">Reference proteome</keyword>
<comment type="caution">
    <text evidence="1">The sequence shown here is derived from an EMBL/GenBank/DDBJ whole genome shotgun (WGS) entry which is preliminary data.</text>
</comment>
<evidence type="ECO:0000313" key="2">
    <source>
        <dbReference type="Proteomes" id="UP001157418"/>
    </source>
</evidence>
<gene>
    <name evidence="1" type="ORF">LVIROSA_LOCUS16198</name>
</gene>
<dbReference type="Proteomes" id="UP001157418">
    <property type="component" value="Unassembled WGS sequence"/>
</dbReference>
<evidence type="ECO:0000313" key="1">
    <source>
        <dbReference type="EMBL" id="CAH1429331.1"/>
    </source>
</evidence>
<dbReference type="AlphaFoldDB" id="A0AAU9MUY0"/>
<dbReference type="EMBL" id="CAKMRJ010002674">
    <property type="protein sequence ID" value="CAH1429331.1"/>
    <property type="molecule type" value="Genomic_DNA"/>
</dbReference>